<dbReference type="InterPro" id="IPR057678">
    <property type="entry name" value="DUF7918"/>
</dbReference>
<gene>
    <name evidence="3" type="ORF">B0H15DRAFT_449787</name>
</gene>
<proteinExistence type="predicted"/>
<dbReference type="EMBL" id="JARJCN010000048">
    <property type="protein sequence ID" value="KAJ7081891.1"/>
    <property type="molecule type" value="Genomic_DNA"/>
</dbReference>
<dbReference type="PANTHER" id="PTHR36223:SF1">
    <property type="entry name" value="TRANSCRIPTION ELONGATION FACTOR EAF N-TERMINAL DOMAIN-CONTAINING PROTEIN"/>
    <property type="match status" value="1"/>
</dbReference>
<organism evidence="3 4">
    <name type="scientific">Mycena belliarum</name>
    <dbReference type="NCBI Taxonomy" id="1033014"/>
    <lineage>
        <taxon>Eukaryota</taxon>
        <taxon>Fungi</taxon>
        <taxon>Dikarya</taxon>
        <taxon>Basidiomycota</taxon>
        <taxon>Agaricomycotina</taxon>
        <taxon>Agaricomycetes</taxon>
        <taxon>Agaricomycetidae</taxon>
        <taxon>Agaricales</taxon>
        <taxon>Marasmiineae</taxon>
        <taxon>Mycenaceae</taxon>
        <taxon>Mycena</taxon>
    </lineage>
</organism>
<evidence type="ECO:0000313" key="3">
    <source>
        <dbReference type="EMBL" id="KAJ7081891.1"/>
    </source>
</evidence>
<name>A0AAD6TXP0_9AGAR</name>
<keyword evidence="1" id="KW-0175">Coiled coil</keyword>
<evidence type="ECO:0000313" key="4">
    <source>
        <dbReference type="Proteomes" id="UP001222325"/>
    </source>
</evidence>
<feature type="coiled-coil region" evidence="1">
    <location>
        <begin position="239"/>
        <end position="266"/>
    </location>
</feature>
<comment type="caution">
    <text evidence="3">The sequence shown here is derived from an EMBL/GenBank/DDBJ whole genome shotgun (WGS) entry which is preliminary data.</text>
</comment>
<evidence type="ECO:0000256" key="1">
    <source>
        <dbReference type="SAM" id="Coils"/>
    </source>
</evidence>
<sequence length="290" mass="32308">MHLGHFSASVYVDGAKLSEYAVELSADGTQATCWIPSEDDKKFCVKLINSEARSDYDVSGNISADGINCGGKTLRPERHGRFPSVSLASRDSVAVSANTRRPLTFSKQALTDDDAYLNAAISPDLGTIKVEFVHVRRKLGRTSSKRWAGPKRFEPQIFHERSKKAMGHSVQFGQEFNSGLNKHRPTEFLEKLGTLTFKYRPIELLRAEGIAPPAPKRQRAATPEDVLDLTMDVATDEDGDDDEAKIRKLEAQLGALKNKKRRVKCEPHEVKKEIKSERPIFKSGEVIDLT</sequence>
<dbReference type="Proteomes" id="UP001222325">
    <property type="component" value="Unassembled WGS sequence"/>
</dbReference>
<dbReference type="AlphaFoldDB" id="A0AAD6TXP0"/>
<dbReference type="PANTHER" id="PTHR36223">
    <property type="entry name" value="BETA-LACTAMASE-TYPE TRANSPEPTIDASE FOLD DOMAIN CONTAINING PROTEIN"/>
    <property type="match status" value="1"/>
</dbReference>
<keyword evidence="4" id="KW-1185">Reference proteome</keyword>
<accession>A0AAD6TXP0</accession>
<feature type="domain" description="DUF7918" evidence="2">
    <location>
        <begin position="7"/>
        <end position="212"/>
    </location>
</feature>
<dbReference type="Pfam" id="PF25534">
    <property type="entry name" value="DUF7918"/>
    <property type="match status" value="1"/>
</dbReference>
<reference evidence="3" key="1">
    <citation type="submission" date="2023-03" db="EMBL/GenBank/DDBJ databases">
        <title>Massive genome expansion in bonnet fungi (Mycena s.s.) driven by repeated elements and novel gene families across ecological guilds.</title>
        <authorList>
            <consortium name="Lawrence Berkeley National Laboratory"/>
            <person name="Harder C.B."/>
            <person name="Miyauchi S."/>
            <person name="Viragh M."/>
            <person name="Kuo A."/>
            <person name="Thoen E."/>
            <person name="Andreopoulos B."/>
            <person name="Lu D."/>
            <person name="Skrede I."/>
            <person name="Drula E."/>
            <person name="Henrissat B."/>
            <person name="Morin E."/>
            <person name="Kohler A."/>
            <person name="Barry K."/>
            <person name="LaButti K."/>
            <person name="Morin E."/>
            <person name="Salamov A."/>
            <person name="Lipzen A."/>
            <person name="Mereny Z."/>
            <person name="Hegedus B."/>
            <person name="Baldrian P."/>
            <person name="Stursova M."/>
            <person name="Weitz H."/>
            <person name="Taylor A."/>
            <person name="Grigoriev I.V."/>
            <person name="Nagy L.G."/>
            <person name="Martin F."/>
            <person name="Kauserud H."/>
        </authorList>
    </citation>
    <scope>NUCLEOTIDE SEQUENCE</scope>
    <source>
        <strain evidence="3">CBHHK173m</strain>
    </source>
</reference>
<evidence type="ECO:0000259" key="2">
    <source>
        <dbReference type="Pfam" id="PF25534"/>
    </source>
</evidence>
<protein>
    <recommendedName>
        <fullName evidence="2">DUF7918 domain-containing protein</fullName>
    </recommendedName>
</protein>